<name>A0A1H1PZQ9_9ACTN</name>
<evidence type="ECO:0000313" key="2">
    <source>
        <dbReference type="EMBL" id="SDS16603.1"/>
    </source>
</evidence>
<gene>
    <name evidence="2" type="ORF">SAMN04489812_1082</name>
</gene>
<evidence type="ECO:0000313" key="3">
    <source>
        <dbReference type="Proteomes" id="UP000199103"/>
    </source>
</evidence>
<proteinExistence type="predicted"/>
<dbReference type="Gene3D" id="3.60.15.10">
    <property type="entry name" value="Ribonuclease Z/Hydroxyacylglutathione hydrolase-like"/>
    <property type="match status" value="1"/>
</dbReference>
<reference evidence="2 3" key="1">
    <citation type="submission" date="2016-10" db="EMBL/GenBank/DDBJ databases">
        <authorList>
            <person name="de Groot N.N."/>
        </authorList>
    </citation>
    <scope>NUCLEOTIDE SEQUENCE [LARGE SCALE GENOMIC DNA]</scope>
    <source>
        <strain evidence="2 3">DSM 21800</strain>
    </source>
</reference>
<protein>
    <submittedName>
        <fullName evidence="2">Ribonuclease BN, tRNA processing enzyme</fullName>
    </submittedName>
</protein>
<dbReference type="AlphaFoldDB" id="A0A1H1PZQ9"/>
<evidence type="ECO:0000259" key="1">
    <source>
        <dbReference type="Pfam" id="PF12706"/>
    </source>
</evidence>
<dbReference type="GO" id="GO:0042781">
    <property type="term" value="F:3'-tRNA processing endoribonuclease activity"/>
    <property type="evidence" value="ECO:0007669"/>
    <property type="project" value="TreeGrafter"/>
</dbReference>
<dbReference type="EMBL" id="LT629772">
    <property type="protein sequence ID" value="SDS16603.1"/>
    <property type="molecule type" value="Genomic_DNA"/>
</dbReference>
<dbReference type="InterPro" id="IPR036866">
    <property type="entry name" value="RibonucZ/Hydroxyglut_hydro"/>
</dbReference>
<dbReference type="InterPro" id="IPR001279">
    <property type="entry name" value="Metallo-B-lactamas"/>
</dbReference>
<dbReference type="PANTHER" id="PTHR46018">
    <property type="entry name" value="ZINC PHOSPHODIESTERASE ELAC PROTEIN 1"/>
    <property type="match status" value="1"/>
</dbReference>
<feature type="domain" description="Metallo-beta-lactamase" evidence="1">
    <location>
        <begin position="30"/>
        <end position="212"/>
    </location>
</feature>
<accession>A0A1H1PZQ9</accession>
<dbReference type="STRING" id="630515.SAMN04489812_1082"/>
<dbReference type="RefSeq" id="WP_091521051.1">
    <property type="nucleotide sequence ID" value="NZ_LT629772.1"/>
</dbReference>
<dbReference type="SUPFAM" id="SSF56281">
    <property type="entry name" value="Metallo-hydrolase/oxidoreductase"/>
    <property type="match status" value="1"/>
</dbReference>
<dbReference type="OrthoDB" id="9800940at2"/>
<dbReference type="Pfam" id="PF12706">
    <property type="entry name" value="Lactamase_B_2"/>
    <property type="match status" value="1"/>
</dbReference>
<dbReference type="Proteomes" id="UP000199103">
    <property type="component" value="Chromosome I"/>
</dbReference>
<dbReference type="PANTHER" id="PTHR46018:SF4">
    <property type="entry name" value="METALLO-HYDROLASE YHFI-RELATED"/>
    <property type="match status" value="1"/>
</dbReference>
<sequence length="276" mass="29015">MELTVLGGSGLWPRAGQACSGYLLTHDDIRLLIDPGHGVLVELLRHCNATDIDAVLISQGRPDHCADLGALLRARVLGDDAPSALPVVAPENSLDALLALDPAVPSDAVDQIRPPGSKINFGPFAVEAVALSADRSRFGFRITDPAGAVFVYAGESADDAARVRLAHEAGLLVVEATYPDAIPASQARDHSDARQIGDLALEADVDHCVITHLHPTADPILALSLIRRTGFDAVEYALPGLVREVLPRPAATGLPRRAAPKVITMTASAPRRAASQ</sequence>
<organism evidence="2 3">
    <name type="scientific">Microlunatus soli</name>
    <dbReference type="NCBI Taxonomy" id="630515"/>
    <lineage>
        <taxon>Bacteria</taxon>
        <taxon>Bacillati</taxon>
        <taxon>Actinomycetota</taxon>
        <taxon>Actinomycetes</taxon>
        <taxon>Propionibacteriales</taxon>
        <taxon>Propionibacteriaceae</taxon>
        <taxon>Microlunatus</taxon>
    </lineage>
</organism>
<keyword evidence="3" id="KW-1185">Reference proteome</keyword>